<comment type="caution">
    <text evidence="4">The sequence shown here is derived from an EMBL/GenBank/DDBJ whole genome shotgun (WGS) entry which is preliminary data.</text>
</comment>
<evidence type="ECO:0000313" key="5">
    <source>
        <dbReference type="Proteomes" id="UP001255856"/>
    </source>
</evidence>
<evidence type="ECO:0000256" key="1">
    <source>
        <dbReference type="SAM" id="Coils"/>
    </source>
</evidence>
<proteinExistence type="predicted"/>
<name>A0AAD9IP17_PROWI</name>
<sequence length="609" mass="65699">MVGRNVPRALGHAGYVFYIRKVLPEALDMPSLLDSLLAVTGILLAQQGVSLVGPRASHARLARSLWTLCLLSVFRPCFKPDSAVSSLLEPSCSEGLAASPGLNRGRATPQPEERWIPRLEHEAECRAMEEKAAARLKASIEQCASYKAVGLTAAVRRGERLEAQLRAALCENRNLQESLATSWRRAREAEADVASERGSGASEGEHAEPFQARVRQLESEAEEARGALASAMRERDGLAAELAEATREKDGLSLQLNAAQEQRVSLESRLEESQRQVDALRGALEEHQARASDLQAQLAGLESWAGVEAGSADARATPASSARELMELRETALSAREDALAAREAAVLRAERGALAAGARTDGDGLELKRQSLDAAERALARHAKDLHSVLVAMSSLAHMYNHCLAGPGGLGSQSALVCVRTSVSMLDRLRDTMAPLLCALARSTGGAAGTRRALPAAAGSQPHEDPRHAHGSSTNRLEMPKVSKLPPTWTDKVTSWFPAWARARQRTLMAIERNTQRRLLNEYRNQLRQYEPPRMRPLGASLDPLLVPVLNPFVEGLKGPIMRKVGEKEREVTMVVTVVGAAAFVTGLALGLGVRRSRRPGPGASSID</sequence>
<evidence type="ECO:0000256" key="2">
    <source>
        <dbReference type="SAM" id="MobiDB-lite"/>
    </source>
</evidence>
<evidence type="ECO:0000256" key="3">
    <source>
        <dbReference type="SAM" id="Phobius"/>
    </source>
</evidence>
<keyword evidence="3" id="KW-0472">Membrane</keyword>
<dbReference type="Gene3D" id="6.10.250.3110">
    <property type="match status" value="1"/>
</dbReference>
<gene>
    <name evidence="4" type="ORF">QBZ16_000424</name>
</gene>
<reference evidence="4" key="1">
    <citation type="submission" date="2021-01" db="EMBL/GenBank/DDBJ databases">
        <authorList>
            <person name="Eckstrom K.M.E."/>
        </authorList>
    </citation>
    <scope>NUCLEOTIDE SEQUENCE</scope>
    <source>
        <strain evidence="4">UVCC 0001</strain>
    </source>
</reference>
<dbReference type="AlphaFoldDB" id="A0AAD9IP17"/>
<feature type="compositionally biased region" description="Low complexity" evidence="2">
    <location>
        <begin position="450"/>
        <end position="460"/>
    </location>
</feature>
<keyword evidence="5" id="KW-1185">Reference proteome</keyword>
<feature type="coiled-coil region" evidence="1">
    <location>
        <begin position="214"/>
        <end position="304"/>
    </location>
</feature>
<evidence type="ECO:0000313" key="4">
    <source>
        <dbReference type="EMBL" id="KAK2080570.1"/>
    </source>
</evidence>
<feature type="region of interest" description="Disordered" evidence="2">
    <location>
        <begin position="190"/>
        <end position="210"/>
    </location>
</feature>
<feature type="region of interest" description="Disordered" evidence="2">
    <location>
        <begin position="450"/>
        <end position="485"/>
    </location>
</feature>
<organism evidence="4 5">
    <name type="scientific">Prototheca wickerhamii</name>
    <dbReference type="NCBI Taxonomy" id="3111"/>
    <lineage>
        <taxon>Eukaryota</taxon>
        <taxon>Viridiplantae</taxon>
        <taxon>Chlorophyta</taxon>
        <taxon>core chlorophytes</taxon>
        <taxon>Trebouxiophyceae</taxon>
        <taxon>Chlorellales</taxon>
        <taxon>Chlorellaceae</taxon>
        <taxon>Prototheca</taxon>
    </lineage>
</organism>
<feature type="transmembrane region" description="Helical" evidence="3">
    <location>
        <begin position="573"/>
        <end position="595"/>
    </location>
</feature>
<dbReference type="Proteomes" id="UP001255856">
    <property type="component" value="Unassembled WGS sequence"/>
</dbReference>
<keyword evidence="1" id="KW-0175">Coiled coil</keyword>
<dbReference type="EMBL" id="JASFZW010000001">
    <property type="protein sequence ID" value="KAK2080570.1"/>
    <property type="molecule type" value="Genomic_DNA"/>
</dbReference>
<accession>A0AAD9IP17</accession>
<protein>
    <submittedName>
        <fullName evidence="4">Uncharacterized protein</fullName>
    </submittedName>
</protein>
<keyword evidence="3" id="KW-1133">Transmembrane helix</keyword>
<keyword evidence="3" id="KW-0812">Transmembrane</keyword>